<keyword evidence="2 6" id="KW-0812">Transmembrane</keyword>
<evidence type="ECO:0000256" key="4">
    <source>
        <dbReference type="ARBA" id="ARBA00023136"/>
    </source>
</evidence>
<comment type="subcellular location">
    <subcellularLocation>
        <location evidence="1">Membrane</location>
        <topology evidence="1">Multi-pass membrane protein</topology>
    </subcellularLocation>
</comment>
<dbReference type="EMBL" id="WIAO01000001">
    <property type="protein sequence ID" value="MQM23982.1"/>
    <property type="molecule type" value="Genomic_DNA"/>
</dbReference>
<dbReference type="AlphaFoldDB" id="A0A6L5G1D8"/>
<dbReference type="SUPFAM" id="SSF144091">
    <property type="entry name" value="Rhomboid-like"/>
    <property type="match status" value="1"/>
</dbReference>
<organism evidence="8 9">
    <name type="scientific">Glycomyces albidus</name>
    <dbReference type="NCBI Taxonomy" id="2656774"/>
    <lineage>
        <taxon>Bacteria</taxon>
        <taxon>Bacillati</taxon>
        <taxon>Actinomycetota</taxon>
        <taxon>Actinomycetes</taxon>
        <taxon>Glycomycetales</taxon>
        <taxon>Glycomycetaceae</taxon>
        <taxon>Glycomyces</taxon>
    </lineage>
</organism>
<evidence type="ECO:0000256" key="5">
    <source>
        <dbReference type="SAM" id="MobiDB-lite"/>
    </source>
</evidence>
<keyword evidence="3 6" id="KW-1133">Transmembrane helix</keyword>
<keyword evidence="8" id="KW-0378">Hydrolase</keyword>
<dbReference type="GO" id="GO:0016020">
    <property type="term" value="C:membrane"/>
    <property type="evidence" value="ECO:0007669"/>
    <property type="project" value="UniProtKB-SubCell"/>
</dbReference>
<dbReference type="Proteomes" id="UP000477750">
    <property type="component" value="Unassembled WGS sequence"/>
</dbReference>
<dbReference type="InterPro" id="IPR050925">
    <property type="entry name" value="Rhomboid_protease_S54"/>
</dbReference>
<gene>
    <name evidence="8" type="ORF">GFD30_00095</name>
</gene>
<dbReference type="InterPro" id="IPR035952">
    <property type="entry name" value="Rhomboid-like_sf"/>
</dbReference>
<feature type="compositionally biased region" description="Low complexity" evidence="5">
    <location>
        <begin position="71"/>
        <end position="82"/>
    </location>
</feature>
<proteinExistence type="predicted"/>
<dbReference type="InterPro" id="IPR022764">
    <property type="entry name" value="Peptidase_S54_rhomboid_dom"/>
</dbReference>
<evidence type="ECO:0000256" key="3">
    <source>
        <dbReference type="ARBA" id="ARBA00022989"/>
    </source>
</evidence>
<feature type="region of interest" description="Disordered" evidence="5">
    <location>
        <begin position="1"/>
        <end position="24"/>
    </location>
</feature>
<name>A0A6L5G1D8_9ACTN</name>
<evidence type="ECO:0000256" key="2">
    <source>
        <dbReference type="ARBA" id="ARBA00022692"/>
    </source>
</evidence>
<evidence type="ECO:0000313" key="8">
    <source>
        <dbReference type="EMBL" id="MQM23982.1"/>
    </source>
</evidence>
<feature type="region of interest" description="Disordered" evidence="5">
    <location>
        <begin position="57"/>
        <end position="82"/>
    </location>
</feature>
<protein>
    <submittedName>
        <fullName evidence="8">Rhomboid family intramembrane serine protease</fullName>
    </submittedName>
</protein>
<feature type="transmembrane region" description="Helical" evidence="6">
    <location>
        <begin position="250"/>
        <end position="268"/>
    </location>
</feature>
<keyword evidence="9" id="KW-1185">Reference proteome</keyword>
<keyword evidence="8" id="KW-0645">Protease</keyword>
<evidence type="ECO:0000259" key="7">
    <source>
        <dbReference type="Pfam" id="PF01694"/>
    </source>
</evidence>
<dbReference type="GO" id="GO:0006508">
    <property type="term" value="P:proteolysis"/>
    <property type="evidence" value="ECO:0007669"/>
    <property type="project" value="UniProtKB-KW"/>
</dbReference>
<accession>A0A6L5G1D8</accession>
<dbReference type="PANTHER" id="PTHR43731">
    <property type="entry name" value="RHOMBOID PROTEASE"/>
    <property type="match status" value="1"/>
</dbReference>
<feature type="transmembrane region" description="Helical" evidence="6">
    <location>
        <begin position="122"/>
        <end position="142"/>
    </location>
</feature>
<evidence type="ECO:0000256" key="6">
    <source>
        <dbReference type="SAM" id="Phobius"/>
    </source>
</evidence>
<feature type="transmembrane region" description="Helical" evidence="6">
    <location>
        <begin position="274"/>
        <end position="294"/>
    </location>
</feature>
<dbReference type="PANTHER" id="PTHR43731:SF9">
    <property type="entry name" value="SLR1461 PROTEIN"/>
    <property type="match status" value="1"/>
</dbReference>
<feature type="transmembrane region" description="Helical" evidence="6">
    <location>
        <begin position="174"/>
        <end position="192"/>
    </location>
</feature>
<dbReference type="Gene3D" id="1.20.1540.10">
    <property type="entry name" value="Rhomboid-like"/>
    <property type="match status" value="1"/>
</dbReference>
<reference evidence="8 9" key="1">
    <citation type="submission" date="2019-10" db="EMBL/GenBank/DDBJ databases">
        <title>Glycomyces albidus sp. nov., a novel actinomycete isolated from rhizosphere soil of wheat (Triticum aestivum L.).</title>
        <authorList>
            <person name="Qian L."/>
        </authorList>
    </citation>
    <scope>NUCLEOTIDE SEQUENCE [LARGE SCALE GENOMIC DNA]</scope>
    <source>
        <strain evidence="8 9">NEAU-7082</strain>
    </source>
</reference>
<feature type="transmembrane region" description="Helical" evidence="6">
    <location>
        <begin position="199"/>
        <end position="216"/>
    </location>
</feature>
<evidence type="ECO:0000256" key="1">
    <source>
        <dbReference type="ARBA" id="ARBA00004141"/>
    </source>
</evidence>
<comment type="caution">
    <text evidence="8">The sequence shown here is derived from an EMBL/GenBank/DDBJ whole genome shotgun (WGS) entry which is preliminary data.</text>
</comment>
<evidence type="ECO:0000313" key="9">
    <source>
        <dbReference type="Proteomes" id="UP000477750"/>
    </source>
</evidence>
<keyword evidence="4 6" id="KW-0472">Membrane</keyword>
<dbReference type="Pfam" id="PF01694">
    <property type="entry name" value="Rhomboid"/>
    <property type="match status" value="1"/>
</dbReference>
<dbReference type="GO" id="GO:0004252">
    <property type="term" value="F:serine-type endopeptidase activity"/>
    <property type="evidence" value="ECO:0007669"/>
    <property type="project" value="InterPro"/>
</dbReference>
<sequence>MRHRTRTLHHIERQQPRRSRRIRHPHHRLRTQLRRHRHLDTVTDLHQHTHILHIRAAPGDPRNQPAHRAGTTNPTSLSTTAPTPTCALRLPFTPPPEPTRGAAVTLPVPPAPRTRHPLRTALTTWGALIALLWAVLITDLFLPAHLTAHGITPRTLDGLLPGILAAPFLHADPAHLAANTVPLAVMGVIAALRDRPGMWTALAVALVVSGLGVWLISPPNTVTVGASGVVFGLFGYLLARGLFMRRLGDFLIALLVFLVYGSLIWGVLPTSPFVSWQAHLFGFAGGILAAIAVARARRARAQP</sequence>
<feature type="domain" description="Peptidase S54 rhomboid" evidence="7">
    <location>
        <begin position="163"/>
        <end position="294"/>
    </location>
</feature>
<feature type="transmembrane region" description="Helical" evidence="6">
    <location>
        <begin position="222"/>
        <end position="243"/>
    </location>
</feature>